<dbReference type="EnsemblMetazoa" id="XM_022805696">
    <property type="protein sequence ID" value="XP_022661431"/>
    <property type="gene ID" value="LOC111250432"/>
</dbReference>
<keyword evidence="2" id="KW-1185">Reference proteome</keyword>
<dbReference type="Proteomes" id="UP000594260">
    <property type="component" value="Unplaced"/>
</dbReference>
<evidence type="ECO:0000313" key="2">
    <source>
        <dbReference type="Proteomes" id="UP000594260"/>
    </source>
</evidence>
<dbReference type="RefSeq" id="XP_022661431.1">
    <property type="nucleotide sequence ID" value="XM_022805696.1"/>
</dbReference>
<sequence length="152" mass="16871">MYVGDVLVFTMTSVSLYPTVIASERWRDSDLRTLEAITDVVYRDRLGRVDFLLGPGQAVIVDGGTCRENREHGLLEHLAKLHRKSCARQGGSSLRHVIVISAAPSVDLQLLCHRLGFNVLCSFEQATSDILVHLLKMLCSNSNNFFPKITAS</sequence>
<reference evidence="1" key="1">
    <citation type="submission" date="2021-01" db="UniProtKB">
        <authorList>
            <consortium name="EnsemblMetazoa"/>
        </authorList>
    </citation>
    <scope>IDENTIFICATION</scope>
</reference>
<accession>A0A7M7K787</accession>
<dbReference type="GeneID" id="111250432"/>
<proteinExistence type="predicted"/>
<dbReference type="AlphaFoldDB" id="A0A7M7K787"/>
<evidence type="ECO:0000313" key="1">
    <source>
        <dbReference type="EnsemblMetazoa" id="XP_022661431"/>
    </source>
</evidence>
<organism evidence="1 2">
    <name type="scientific">Varroa destructor</name>
    <name type="common">Honeybee mite</name>
    <dbReference type="NCBI Taxonomy" id="109461"/>
    <lineage>
        <taxon>Eukaryota</taxon>
        <taxon>Metazoa</taxon>
        <taxon>Ecdysozoa</taxon>
        <taxon>Arthropoda</taxon>
        <taxon>Chelicerata</taxon>
        <taxon>Arachnida</taxon>
        <taxon>Acari</taxon>
        <taxon>Parasitiformes</taxon>
        <taxon>Mesostigmata</taxon>
        <taxon>Gamasina</taxon>
        <taxon>Dermanyssoidea</taxon>
        <taxon>Varroidae</taxon>
        <taxon>Varroa</taxon>
    </lineage>
</organism>
<protein>
    <submittedName>
        <fullName evidence="1">Uncharacterized protein</fullName>
    </submittedName>
</protein>
<name>A0A7M7K787_VARDE</name>